<gene>
    <name evidence="1" type="ORF">E5K04_16505</name>
</gene>
<evidence type="ECO:0000313" key="2">
    <source>
        <dbReference type="Proteomes" id="UP000308891"/>
    </source>
</evidence>
<protein>
    <submittedName>
        <fullName evidence="1">Uncharacterized protein</fullName>
    </submittedName>
</protein>
<evidence type="ECO:0000313" key="1">
    <source>
        <dbReference type="EMBL" id="TIC78398.1"/>
    </source>
</evidence>
<comment type="caution">
    <text evidence="1">The sequence shown here is derived from an EMBL/GenBank/DDBJ whole genome shotgun (WGS) entry which is preliminary data.</text>
</comment>
<dbReference type="RefSeq" id="WP_136555934.1">
    <property type="nucleotide sequence ID" value="NZ_STGJ01000038.1"/>
</dbReference>
<sequence length="86" mass="9492">MEQALVSLTDGGALCATLPDGRTLIHHDVAELARELYGLGWRADTVQSLDWHLDPEHAPASSEKIRLKVELRRLAGELGELRGSYD</sequence>
<dbReference type="OrthoDB" id="111944at2"/>
<reference evidence="1 2" key="1">
    <citation type="submission" date="2019-04" db="EMBL/GenBank/DDBJ databases">
        <title>Crenobacter sp. nov.</title>
        <authorList>
            <person name="Shi S."/>
        </authorList>
    </citation>
    <scope>NUCLEOTIDE SEQUENCE [LARGE SCALE GENOMIC DNA]</scope>
    <source>
        <strain evidence="1 2">GY 70310</strain>
    </source>
</reference>
<dbReference type="EMBL" id="STGJ01000038">
    <property type="protein sequence ID" value="TIC78398.1"/>
    <property type="molecule type" value="Genomic_DNA"/>
</dbReference>
<accession>A0A4T0UIN9</accession>
<dbReference type="Proteomes" id="UP000308891">
    <property type="component" value="Unassembled WGS sequence"/>
</dbReference>
<keyword evidence="2" id="KW-1185">Reference proteome</keyword>
<proteinExistence type="predicted"/>
<organism evidence="1 2">
    <name type="scientific">Crenobacter intestini</name>
    <dbReference type="NCBI Taxonomy" id="2563443"/>
    <lineage>
        <taxon>Bacteria</taxon>
        <taxon>Pseudomonadati</taxon>
        <taxon>Pseudomonadota</taxon>
        <taxon>Betaproteobacteria</taxon>
        <taxon>Neisseriales</taxon>
        <taxon>Neisseriaceae</taxon>
        <taxon>Crenobacter</taxon>
    </lineage>
</organism>
<name>A0A4T0UIN9_9NEIS</name>
<dbReference type="AlphaFoldDB" id="A0A4T0UIN9"/>